<dbReference type="Pfam" id="PF06855">
    <property type="entry name" value="YozE_SAM_like"/>
    <property type="match status" value="1"/>
</dbReference>
<dbReference type="RefSeq" id="WP_275468176.1">
    <property type="nucleotide sequence ID" value="NZ_CP110232.1"/>
</dbReference>
<accession>A0AAF0I496</accession>
<comment type="similarity">
    <text evidence="1">Belongs to the UPF0346 family.</text>
</comment>
<name>A0AAF0I496_9ENTE</name>
<dbReference type="Gene3D" id="1.10.150.260">
    <property type="entry name" value="YozE SAM-like"/>
    <property type="match status" value="1"/>
</dbReference>
<evidence type="ECO:0000256" key="1">
    <source>
        <dbReference type="HAMAP-Rule" id="MF_01538"/>
    </source>
</evidence>
<evidence type="ECO:0000313" key="3">
    <source>
        <dbReference type="EMBL" id="WEG72373.1"/>
    </source>
</evidence>
<organism evidence="3 4">
    <name type="scientific">Vagococcus intermedius</name>
    <dbReference type="NCBI Taxonomy" id="2991418"/>
    <lineage>
        <taxon>Bacteria</taxon>
        <taxon>Bacillati</taxon>
        <taxon>Bacillota</taxon>
        <taxon>Bacilli</taxon>
        <taxon>Lactobacillales</taxon>
        <taxon>Enterococcaceae</taxon>
        <taxon>Vagococcus</taxon>
    </lineage>
</organism>
<dbReference type="PIRSF" id="PIRSF037262">
    <property type="entry name" value="UCP037262"/>
    <property type="match status" value="1"/>
</dbReference>
<dbReference type="KEGG" id="vie:OL234_05140"/>
<keyword evidence="4" id="KW-1185">Reference proteome</keyword>
<dbReference type="NCBIfam" id="NF010193">
    <property type="entry name" value="PRK13672.1"/>
    <property type="match status" value="1"/>
</dbReference>
<feature type="domain" description="YozE SAM-like" evidence="2">
    <location>
        <begin position="4"/>
        <end position="69"/>
    </location>
</feature>
<evidence type="ECO:0000313" key="4">
    <source>
        <dbReference type="Proteomes" id="UP001179647"/>
    </source>
</evidence>
<dbReference type="EMBL" id="CP110232">
    <property type="protein sequence ID" value="WEG72373.1"/>
    <property type="molecule type" value="Genomic_DNA"/>
</dbReference>
<dbReference type="AlphaFoldDB" id="A0AAF0I496"/>
<dbReference type="InterPro" id="IPR010673">
    <property type="entry name" value="UPF0346"/>
</dbReference>
<dbReference type="InterPro" id="IPR036806">
    <property type="entry name" value="YozE_SAM-like_sf"/>
</dbReference>
<dbReference type="Proteomes" id="UP001179647">
    <property type="component" value="Chromosome"/>
</dbReference>
<evidence type="ECO:0000259" key="2">
    <source>
        <dbReference type="Pfam" id="PF06855"/>
    </source>
</evidence>
<gene>
    <name evidence="3" type="ORF">OL234_05140</name>
</gene>
<protein>
    <recommendedName>
        <fullName evidence="1">UPF0346 protein OL234_05140</fullName>
    </recommendedName>
</protein>
<dbReference type="HAMAP" id="MF_01538">
    <property type="entry name" value="UPF0346"/>
    <property type="match status" value="1"/>
</dbReference>
<dbReference type="InterPro" id="IPR023089">
    <property type="entry name" value="YozE_SAM-like"/>
</dbReference>
<proteinExistence type="inferred from homology"/>
<dbReference type="SUPFAM" id="SSF140652">
    <property type="entry name" value="YozE-like"/>
    <property type="match status" value="1"/>
</dbReference>
<sequence>MTRSFYHYMLTLRDPNKKDGVTLLANNIGEDINFPKQSITYDEISNYLETDTSYLDNMDIFDNAWSLYLDNN</sequence>
<reference evidence="3" key="1">
    <citation type="submission" date="2022-10" db="EMBL/GenBank/DDBJ databases">
        <title>Vagococcus sp. isolated from poultry meat.</title>
        <authorList>
            <person name="Johansson P."/>
            <person name="Bjorkroth J."/>
        </authorList>
    </citation>
    <scope>NUCLEOTIDE SEQUENCE</scope>
    <source>
        <strain evidence="3">STAA11</strain>
    </source>
</reference>